<sequence>MHDKPGRKVFDYMEGYVVCAVYSGLERIGKLDRFAEHGLTADDLGSNAFLTEATLRYLSQRGLAREEGGVHRPTDLGRELYADRGYLNWLSGGYGEPLHAFGDLLTGAATFGEQVDRDVRWVAVGTALAGGKDLRPYVMDLLNRIEFSRAADLGCGNGHLLISLCRATGGNGVGIDISADACAEAREEVRRAGMEDRIDIVHADARDPWGVPELEDVQLAMMFFFLHEVLELGYAVLVDYLRQLHARLPRGARALAAEISPPRVAFETPELVSPEYTLTQAFMSQRLLNEDEWRAVWEEAGFEMEKIVPTDLPETHLYLARKA</sequence>
<organism evidence="2 3">
    <name type="scientific">Actinomadura yumaensis</name>
    <dbReference type="NCBI Taxonomy" id="111807"/>
    <lineage>
        <taxon>Bacteria</taxon>
        <taxon>Bacillati</taxon>
        <taxon>Actinomycetota</taxon>
        <taxon>Actinomycetes</taxon>
        <taxon>Streptosporangiales</taxon>
        <taxon>Thermomonosporaceae</taxon>
        <taxon>Actinomadura</taxon>
    </lineage>
</organism>
<keyword evidence="2" id="KW-0489">Methyltransferase</keyword>
<keyword evidence="2" id="KW-0808">Transferase</keyword>
<reference evidence="3" key="1">
    <citation type="journal article" date="2019" name="Int. J. Syst. Evol. Microbiol.">
        <title>The Global Catalogue of Microorganisms (GCM) 10K type strain sequencing project: providing services to taxonomists for standard genome sequencing and annotation.</title>
        <authorList>
            <consortium name="The Broad Institute Genomics Platform"/>
            <consortium name="The Broad Institute Genome Sequencing Center for Infectious Disease"/>
            <person name="Wu L."/>
            <person name="Ma J."/>
        </authorList>
    </citation>
    <scope>NUCLEOTIDE SEQUENCE [LARGE SCALE GENOMIC DNA]</scope>
    <source>
        <strain evidence="3">JCM 3369</strain>
    </source>
</reference>
<keyword evidence="3" id="KW-1185">Reference proteome</keyword>
<dbReference type="Proteomes" id="UP001596380">
    <property type="component" value="Unassembled WGS sequence"/>
</dbReference>
<dbReference type="InterPro" id="IPR029063">
    <property type="entry name" value="SAM-dependent_MTases_sf"/>
</dbReference>
<gene>
    <name evidence="2" type="ORF">ACFQKB_05250</name>
</gene>
<accession>A0ABW2CFA8</accession>
<evidence type="ECO:0000259" key="1">
    <source>
        <dbReference type="Pfam" id="PF13649"/>
    </source>
</evidence>
<name>A0ABW2CFA8_9ACTN</name>
<dbReference type="GO" id="GO:0008168">
    <property type="term" value="F:methyltransferase activity"/>
    <property type="evidence" value="ECO:0007669"/>
    <property type="project" value="UniProtKB-KW"/>
</dbReference>
<dbReference type="CDD" id="cd02440">
    <property type="entry name" value="AdoMet_MTases"/>
    <property type="match status" value="1"/>
</dbReference>
<comment type="caution">
    <text evidence="2">The sequence shown here is derived from an EMBL/GenBank/DDBJ whole genome shotgun (WGS) entry which is preliminary data.</text>
</comment>
<evidence type="ECO:0000313" key="2">
    <source>
        <dbReference type="EMBL" id="MFC6879170.1"/>
    </source>
</evidence>
<evidence type="ECO:0000313" key="3">
    <source>
        <dbReference type="Proteomes" id="UP001596380"/>
    </source>
</evidence>
<feature type="domain" description="Methyltransferase" evidence="1">
    <location>
        <begin position="151"/>
        <end position="228"/>
    </location>
</feature>
<dbReference type="SUPFAM" id="SSF53335">
    <property type="entry name" value="S-adenosyl-L-methionine-dependent methyltransferases"/>
    <property type="match status" value="1"/>
</dbReference>
<dbReference type="Pfam" id="PF13649">
    <property type="entry name" value="Methyltransf_25"/>
    <property type="match status" value="1"/>
</dbReference>
<proteinExistence type="predicted"/>
<dbReference type="RefSeq" id="WP_160823855.1">
    <property type="nucleotide sequence ID" value="NZ_JBHSXS010000002.1"/>
</dbReference>
<dbReference type="EC" id="2.1.1.-" evidence="2"/>
<dbReference type="InterPro" id="IPR041698">
    <property type="entry name" value="Methyltransf_25"/>
</dbReference>
<dbReference type="GO" id="GO:0032259">
    <property type="term" value="P:methylation"/>
    <property type="evidence" value="ECO:0007669"/>
    <property type="project" value="UniProtKB-KW"/>
</dbReference>
<dbReference type="EMBL" id="JBHSXS010000002">
    <property type="protein sequence ID" value="MFC6879170.1"/>
    <property type="molecule type" value="Genomic_DNA"/>
</dbReference>
<protein>
    <submittedName>
        <fullName evidence="2">SAM-dependent methyltransferase</fullName>
        <ecNumber evidence="2">2.1.1.-</ecNumber>
    </submittedName>
</protein>
<dbReference type="Gene3D" id="3.40.50.150">
    <property type="entry name" value="Vaccinia Virus protein VP39"/>
    <property type="match status" value="1"/>
</dbReference>